<protein>
    <submittedName>
        <fullName evidence="2">Inner membrane protein</fullName>
    </submittedName>
</protein>
<feature type="transmembrane region" description="Helical" evidence="1">
    <location>
        <begin position="135"/>
        <end position="156"/>
    </location>
</feature>
<keyword evidence="1" id="KW-1133">Transmembrane helix</keyword>
<evidence type="ECO:0000313" key="2">
    <source>
        <dbReference type="EMBL" id="SFK17146.1"/>
    </source>
</evidence>
<proteinExistence type="predicted"/>
<dbReference type="AlphaFoldDB" id="A0A1I3XDM0"/>
<dbReference type="RefSeq" id="WP_091896827.1">
    <property type="nucleotide sequence ID" value="NZ_FOSJ01000013.1"/>
</dbReference>
<dbReference type="PANTHER" id="PTHR35531:SF1">
    <property type="entry name" value="INNER MEMBRANE PROTEIN YBCI-RELATED"/>
    <property type="match status" value="1"/>
</dbReference>
<dbReference type="EMBL" id="FOSJ01000013">
    <property type="protein sequence ID" value="SFK17146.1"/>
    <property type="molecule type" value="Genomic_DNA"/>
</dbReference>
<dbReference type="OrthoDB" id="5459053at2"/>
<keyword evidence="1" id="KW-0812">Transmembrane</keyword>
<sequence length="177" mass="20005">MRYRTHLATTLAISLPLMVTSDSLSVESLSIVALGAVFPDIDEPHSYIGRRMIGISNSMKVVFGHRGLTHSLTGLIAVTFIFYLGHTTFGLPLELVHWFAFGYLAHLIEDSFSKKGIAWLQPLSKKRFQSGFNRIYYNTGGIIENILFVTATLILIQEVLQLNFSDFSFEYINQFLH</sequence>
<feature type="transmembrane region" description="Helical" evidence="1">
    <location>
        <begin position="67"/>
        <end position="85"/>
    </location>
</feature>
<reference evidence="3" key="1">
    <citation type="submission" date="2016-10" db="EMBL/GenBank/DDBJ databases">
        <authorList>
            <person name="Varghese N."/>
            <person name="Submissions S."/>
        </authorList>
    </citation>
    <scope>NUCLEOTIDE SEQUENCE [LARGE SCALE GENOMIC DNA]</scope>
    <source>
        <strain evidence="3">DSM 16108</strain>
    </source>
</reference>
<keyword evidence="3" id="KW-1185">Reference proteome</keyword>
<dbReference type="PANTHER" id="PTHR35531">
    <property type="entry name" value="INNER MEMBRANE PROTEIN YBCI-RELATED"/>
    <property type="match status" value="1"/>
</dbReference>
<accession>A0A1I3XDM0</accession>
<organism evidence="2 3">
    <name type="scientific">Marinilactibacillus piezotolerans</name>
    <dbReference type="NCBI Taxonomy" id="258723"/>
    <lineage>
        <taxon>Bacteria</taxon>
        <taxon>Bacillati</taxon>
        <taxon>Bacillota</taxon>
        <taxon>Bacilli</taxon>
        <taxon>Lactobacillales</taxon>
        <taxon>Carnobacteriaceae</taxon>
        <taxon>Marinilactibacillus</taxon>
    </lineage>
</organism>
<evidence type="ECO:0000256" key="1">
    <source>
        <dbReference type="SAM" id="Phobius"/>
    </source>
</evidence>
<dbReference type="InterPro" id="IPR007404">
    <property type="entry name" value="YdjM-like"/>
</dbReference>
<name>A0A1I3XDM0_9LACT</name>
<evidence type="ECO:0000313" key="3">
    <source>
        <dbReference type="Proteomes" id="UP000199589"/>
    </source>
</evidence>
<dbReference type="Pfam" id="PF04307">
    <property type="entry name" value="YdjM"/>
    <property type="match status" value="1"/>
</dbReference>
<gene>
    <name evidence="2" type="ORF">SAMN04488569_101346</name>
</gene>
<keyword evidence="1" id="KW-0472">Membrane</keyword>
<dbReference type="Proteomes" id="UP000199589">
    <property type="component" value="Unassembled WGS sequence"/>
</dbReference>